<dbReference type="PANTHER" id="PTHR43859:SF5">
    <property type="entry name" value="ISOVALERATE--COA LIGASE AAE2"/>
    <property type="match status" value="1"/>
</dbReference>
<feature type="domain" description="AMP-dependent synthetase/ligase" evidence="6">
    <location>
        <begin position="66"/>
        <end position="259"/>
    </location>
</feature>
<dbReference type="GO" id="GO:0005829">
    <property type="term" value="C:cytosol"/>
    <property type="evidence" value="ECO:0007669"/>
    <property type="project" value="UniProtKB-SubCell"/>
</dbReference>
<evidence type="ECO:0000313" key="8">
    <source>
        <dbReference type="EMBL" id="VFU42782.1"/>
    </source>
</evidence>
<gene>
    <name evidence="8" type="ORF">SVIM_LOCUS259849</name>
</gene>
<evidence type="ECO:0000256" key="3">
    <source>
        <dbReference type="ARBA" id="ARBA00022598"/>
    </source>
</evidence>
<dbReference type="Gene3D" id="3.40.50.980">
    <property type="match status" value="1"/>
</dbReference>
<dbReference type="InterPro" id="IPR025110">
    <property type="entry name" value="AMP-bd_C"/>
</dbReference>
<evidence type="ECO:0000256" key="4">
    <source>
        <dbReference type="ARBA" id="ARBA00022741"/>
    </source>
</evidence>
<dbReference type="InterPro" id="IPR045851">
    <property type="entry name" value="AMP-bd_C_sf"/>
</dbReference>
<dbReference type="FunFam" id="3.30.300.30:FF:000008">
    <property type="entry name" value="2,3-dihydroxybenzoate-AMP ligase"/>
    <property type="match status" value="1"/>
</dbReference>
<dbReference type="Pfam" id="PF00501">
    <property type="entry name" value="AMP-binding"/>
    <property type="match status" value="2"/>
</dbReference>
<evidence type="ECO:0000259" key="6">
    <source>
        <dbReference type="Pfam" id="PF00501"/>
    </source>
</evidence>
<dbReference type="AlphaFoldDB" id="A0A6N2LRH7"/>
<proteinExistence type="inferred from homology"/>
<dbReference type="GO" id="GO:0005524">
    <property type="term" value="F:ATP binding"/>
    <property type="evidence" value="ECO:0007669"/>
    <property type="project" value="UniProtKB-KW"/>
</dbReference>
<dbReference type="Gene3D" id="3.40.50.12780">
    <property type="entry name" value="N-terminal domain of ligase-like"/>
    <property type="match status" value="1"/>
</dbReference>
<keyword evidence="4" id="KW-0547">Nucleotide-binding</keyword>
<feature type="domain" description="AMP-binding enzyme C-terminal" evidence="7">
    <location>
        <begin position="472"/>
        <end position="536"/>
    </location>
</feature>
<dbReference type="PANTHER" id="PTHR43859">
    <property type="entry name" value="ACYL-ACTIVATING ENZYME"/>
    <property type="match status" value="1"/>
</dbReference>
<evidence type="ECO:0000256" key="5">
    <source>
        <dbReference type="ARBA" id="ARBA00022840"/>
    </source>
</evidence>
<keyword evidence="5" id="KW-0067">ATP-binding</keyword>
<sequence>MNHFFKNHKRLTSTFNIFGSSNFSKRSRALFSSFASDLLEPDSWKSMEGLVRCKANYAPLSPISFLERSATVYRERTSVIYGSLKFTWAETHQRCLKLASALSQLGISRGDVVAVLAPNVPAMYELHFAVPMAGAVFCTLNTRHDSNMVSILLKHSEAKIIFVDHQLLDIARGALDLLEKTGTKPPMVVLISESDGSSPTGSSSSMDSAPESEWIYQCKLYFWHNVKPKELFIATGEHISTPLRPFSFMALAQCLFTSGLCHVSLQWMVPHLGMAAQGGTNVCLRKVTPKDIFDRIDQHKVTHMAGAPTVLSMIVNSEVRDRKILLTKGAPHPSNLFQDGRVGFWCISAVWLTETYGQGLTAQLNDYFLSMKIKDESSTRVQHLGLEDVDIKDPVTMESVPADGKTIGEIMFRGNTVMSGYLKDLKATEDAFSGGWFRSGDLAVKHSDGYIEVKDRAKDIVITGGENVCTLEVETVLYNHPAILEAAVVGRPDDFWGQTPCAFVKLKEGFDVDAQDIIKFCQDHLPHYMAPKTVVLRICRETYGKVQKFILREKAKALPL</sequence>
<comment type="subcellular location">
    <subcellularLocation>
        <location evidence="1">Cytoplasm</location>
        <location evidence="1">Cytosol</location>
    </subcellularLocation>
</comment>
<feature type="domain" description="AMP-dependent synthetase/ligase" evidence="6">
    <location>
        <begin position="265"/>
        <end position="422"/>
    </location>
</feature>
<name>A0A6N2LRH7_SALVM</name>
<dbReference type="Gene3D" id="3.30.300.30">
    <property type="match status" value="1"/>
</dbReference>
<accession>A0A6N2LRH7</accession>
<dbReference type="InterPro" id="IPR042099">
    <property type="entry name" value="ANL_N_sf"/>
</dbReference>
<organism evidence="8">
    <name type="scientific">Salix viminalis</name>
    <name type="common">Common osier</name>
    <name type="synonym">Basket willow</name>
    <dbReference type="NCBI Taxonomy" id="40686"/>
    <lineage>
        <taxon>Eukaryota</taxon>
        <taxon>Viridiplantae</taxon>
        <taxon>Streptophyta</taxon>
        <taxon>Embryophyta</taxon>
        <taxon>Tracheophyta</taxon>
        <taxon>Spermatophyta</taxon>
        <taxon>Magnoliopsida</taxon>
        <taxon>eudicotyledons</taxon>
        <taxon>Gunneridae</taxon>
        <taxon>Pentapetalae</taxon>
        <taxon>rosids</taxon>
        <taxon>fabids</taxon>
        <taxon>Malpighiales</taxon>
        <taxon>Salicaceae</taxon>
        <taxon>Saliceae</taxon>
        <taxon>Salix</taxon>
    </lineage>
</organism>
<dbReference type="InterPro" id="IPR000873">
    <property type="entry name" value="AMP-dep_synth/lig_dom"/>
</dbReference>
<evidence type="ECO:0000256" key="1">
    <source>
        <dbReference type="ARBA" id="ARBA00004514"/>
    </source>
</evidence>
<comment type="similarity">
    <text evidence="2">Belongs to the ATP-dependent AMP-binding enzyme family.</text>
</comment>
<evidence type="ECO:0008006" key="9">
    <source>
        <dbReference type="Google" id="ProtNLM"/>
    </source>
</evidence>
<dbReference type="SUPFAM" id="SSF56801">
    <property type="entry name" value="Acetyl-CoA synthetase-like"/>
    <property type="match status" value="1"/>
</dbReference>
<evidence type="ECO:0000256" key="2">
    <source>
        <dbReference type="ARBA" id="ARBA00006432"/>
    </source>
</evidence>
<dbReference type="GO" id="GO:0031956">
    <property type="term" value="F:medium-chain fatty acid-CoA ligase activity"/>
    <property type="evidence" value="ECO:0007669"/>
    <property type="project" value="UniProtKB-ARBA"/>
</dbReference>
<dbReference type="EMBL" id="CAADRP010001588">
    <property type="protein sequence ID" value="VFU42782.1"/>
    <property type="molecule type" value="Genomic_DNA"/>
</dbReference>
<reference evidence="8" key="1">
    <citation type="submission" date="2019-03" db="EMBL/GenBank/DDBJ databases">
        <authorList>
            <person name="Mank J."/>
            <person name="Almeida P."/>
        </authorList>
    </citation>
    <scope>NUCLEOTIDE SEQUENCE</scope>
    <source>
        <strain evidence="8">78183</strain>
    </source>
</reference>
<dbReference type="Pfam" id="PF13193">
    <property type="entry name" value="AMP-binding_C"/>
    <property type="match status" value="1"/>
</dbReference>
<keyword evidence="3" id="KW-0436">Ligase</keyword>
<evidence type="ECO:0000259" key="7">
    <source>
        <dbReference type="Pfam" id="PF13193"/>
    </source>
</evidence>
<protein>
    <recommendedName>
        <fullName evidence="9">AMP-dependent synthetase/ligase domain-containing protein</fullName>
    </recommendedName>
</protein>